<dbReference type="InterPro" id="IPR054178">
    <property type="entry name" value="Lpg0393-like_VPS9"/>
</dbReference>
<dbReference type="Pfam" id="PF18534">
    <property type="entry name" value="HBD"/>
    <property type="match status" value="1"/>
</dbReference>
<keyword evidence="1" id="KW-0175">Coiled coil</keyword>
<evidence type="ECO:0000313" key="6">
    <source>
        <dbReference type="Proteomes" id="UP000054735"/>
    </source>
</evidence>
<keyword evidence="6" id="KW-1185">Reference proteome</keyword>
<dbReference type="AlphaFoldDB" id="A0A378ID79"/>
<evidence type="ECO:0000313" key="7">
    <source>
        <dbReference type="Proteomes" id="UP000255066"/>
    </source>
</evidence>
<organism evidence="5 7">
    <name type="scientific">Legionella birminghamensis</name>
    <dbReference type="NCBI Taxonomy" id="28083"/>
    <lineage>
        <taxon>Bacteria</taxon>
        <taxon>Pseudomonadati</taxon>
        <taxon>Pseudomonadota</taxon>
        <taxon>Gammaproteobacteria</taxon>
        <taxon>Legionellales</taxon>
        <taxon>Legionellaceae</taxon>
        <taxon>Legionella</taxon>
    </lineage>
</organism>
<name>A0A378ID79_9GAMM</name>
<reference evidence="5 7" key="2">
    <citation type="submission" date="2018-06" db="EMBL/GenBank/DDBJ databases">
        <authorList>
            <consortium name="Pathogen Informatics"/>
            <person name="Doyle S."/>
        </authorList>
    </citation>
    <scope>NUCLEOTIDE SEQUENCE [LARGE SCALE GENOMIC DNA]</scope>
    <source>
        <strain evidence="5 7">NCTC12437</strain>
    </source>
</reference>
<evidence type="ECO:0000259" key="2">
    <source>
        <dbReference type="Pfam" id="PF18534"/>
    </source>
</evidence>
<dbReference type="EMBL" id="LNXT01000052">
    <property type="protein sequence ID" value="KTC66838.1"/>
    <property type="molecule type" value="Genomic_DNA"/>
</dbReference>
<dbReference type="EMBL" id="UGNW01000001">
    <property type="protein sequence ID" value="STX32963.1"/>
    <property type="molecule type" value="Genomic_DNA"/>
</dbReference>
<reference evidence="4 6" key="1">
    <citation type="submission" date="2015-11" db="EMBL/GenBank/DDBJ databases">
        <title>Genomic analysis of 38 Legionella species identifies large and diverse effector repertoires.</title>
        <authorList>
            <person name="Burstein D."/>
            <person name="Amaro F."/>
            <person name="Zusman T."/>
            <person name="Lifshitz Z."/>
            <person name="Cohen O."/>
            <person name="Gilbert J.A."/>
            <person name="Pupko T."/>
            <person name="Shuman H.A."/>
            <person name="Segal G."/>
        </authorList>
    </citation>
    <scope>NUCLEOTIDE SEQUENCE [LARGE SCALE GENOMIC DNA]</scope>
    <source>
        <strain evidence="4 6">CDC#1407-AL-14</strain>
    </source>
</reference>
<proteinExistence type="predicted"/>
<evidence type="ECO:0000259" key="3">
    <source>
        <dbReference type="Pfam" id="PF22035"/>
    </source>
</evidence>
<dbReference type="Proteomes" id="UP000054735">
    <property type="component" value="Unassembled WGS sequence"/>
</dbReference>
<dbReference type="RefSeq" id="WP_058525121.1">
    <property type="nucleotide sequence ID" value="NZ_CAAAHV010000014.1"/>
</dbReference>
<dbReference type="Proteomes" id="UP000255066">
    <property type="component" value="Unassembled WGS sequence"/>
</dbReference>
<protein>
    <submittedName>
        <fullName evidence="5">Uncharacterized protein</fullName>
    </submittedName>
</protein>
<dbReference type="Pfam" id="PF22035">
    <property type="entry name" value="Lpg0393_VPS9"/>
    <property type="match status" value="1"/>
</dbReference>
<sequence>MALTTKDYLDFLRAGDYLRALDWIIYLEQKCGAKPGSGDDLLPIATFELIRYGFRLEDMKHISLLYAAQGESLFKGAAGYGCTQFISAALQYVVYFKNSQLMFYATNDPWGSNEQWDSKAVLEYMGRENPVLTATKNNKMLDIEFEQLDKDSQKLETEIAVLRMNVEFLEPYREICSDYIEQLGKTDSMAESVRLGLVKLLNDYLNKSMKTTIDWEKVKFLLDEIKAQQPLEWELHYLRRMQPPMSFREMVEAPQSWLLFLGKNCIQTVIGCDNSPATDRKLQVKSA</sequence>
<dbReference type="InterPro" id="IPR041321">
    <property type="entry name" value="Lpg0393_HBD"/>
</dbReference>
<evidence type="ECO:0000313" key="5">
    <source>
        <dbReference type="EMBL" id="STX32963.1"/>
    </source>
</evidence>
<evidence type="ECO:0000313" key="4">
    <source>
        <dbReference type="EMBL" id="KTC66838.1"/>
    </source>
</evidence>
<evidence type="ECO:0000256" key="1">
    <source>
        <dbReference type="SAM" id="Coils"/>
    </source>
</evidence>
<dbReference type="OrthoDB" id="5648585at2"/>
<accession>A0A378ID79</accession>
<feature type="domain" description="Lpg0393-like VPS9-like" evidence="3">
    <location>
        <begin position="4"/>
        <end position="151"/>
    </location>
</feature>
<gene>
    <name evidence="4" type="ORF">Lbir_3140</name>
    <name evidence="5" type="ORF">NCTC12437_02772</name>
</gene>
<feature type="coiled-coil region" evidence="1">
    <location>
        <begin position="138"/>
        <end position="165"/>
    </location>
</feature>
<dbReference type="STRING" id="28083.Lbir_3140"/>
<feature type="domain" description="Lpg0393 helical bundle" evidence="2">
    <location>
        <begin position="172"/>
        <end position="245"/>
    </location>
</feature>